<organism evidence="1 2">
    <name type="scientific">Penicillium capsulatum</name>
    <dbReference type="NCBI Taxonomy" id="69766"/>
    <lineage>
        <taxon>Eukaryota</taxon>
        <taxon>Fungi</taxon>
        <taxon>Dikarya</taxon>
        <taxon>Ascomycota</taxon>
        <taxon>Pezizomycotina</taxon>
        <taxon>Eurotiomycetes</taxon>
        <taxon>Eurotiomycetidae</taxon>
        <taxon>Eurotiales</taxon>
        <taxon>Aspergillaceae</taxon>
        <taxon>Penicillium</taxon>
    </lineage>
</organism>
<accession>A0A9W9IKU3</accession>
<comment type="caution">
    <text evidence="1">The sequence shown here is derived from an EMBL/GenBank/DDBJ whole genome shotgun (WGS) entry which is preliminary data.</text>
</comment>
<protein>
    <recommendedName>
        <fullName evidence="3">HAUS augmin-like complex subunit 3 N-terminal domain-containing protein</fullName>
    </recommendedName>
</protein>
<gene>
    <name evidence="1" type="ORF">N7492_002121</name>
</gene>
<dbReference type="EMBL" id="JAPQKO010000002">
    <property type="protein sequence ID" value="KAJ5178911.1"/>
    <property type="molecule type" value="Genomic_DNA"/>
</dbReference>
<reference evidence="1" key="2">
    <citation type="journal article" date="2023" name="IMA Fungus">
        <title>Comparative genomic study of the Penicillium genus elucidates a diverse pangenome and 15 lateral gene transfer events.</title>
        <authorList>
            <person name="Petersen C."/>
            <person name="Sorensen T."/>
            <person name="Nielsen M.R."/>
            <person name="Sondergaard T.E."/>
            <person name="Sorensen J.L."/>
            <person name="Fitzpatrick D.A."/>
            <person name="Frisvad J.C."/>
            <person name="Nielsen K.L."/>
        </authorList>
    </citation>
    <scope>NUCLEOTIDE SEQUENCE</scope>
    <source>
        <strain evidence="1">IBT 21917</strain>
    </source>
</reference>
<dbReference type="OrthoDB" id="5314201at2759"/>
<evidence type="ECO:0000313" key="2">
    <source>
        <dbReference type="Proteomes" id="UP001146351"/>
    </source>
</evidence>
<name>A0A9W9IKU3_9EURO</name>
<evidence type="ECO:0008006" key="3">
    <source>
        <dbReference type="Google" id="ProtNLM"/>
    </source>
</evidence>
<sequence>MNDPVPLVDELLSTFKARDISVKREAIESALADPTTGLKNAEWVSRHVQPETLLSREELTLYTKLENSGALNPILRDPEFDATRPFLEDDLRIAIKSLETSTVNIQKQSKTLSQQCETLKKQLRRQGSLEQDRVRDIARLRKKHEAGRQNTTDAVNELSDELEASFRSQTDKNGAESKRILSSLSTRLKQDDKTLARLETLVSGVKSSGNDAATVTQATNLSSALAGYSAEEIHYRLDRLYLETLQAAASSVHDITVEDATINALEEELESLYPEIEVLAEIFTKQQFHEPILREIHHEHSQLRVSSQQRLEQVLDVIVDMTLNKQSMTRKLADRESSCELLEQLASLYQSETASQLASQPSSRRESLRRRSLQAGVFLAANREPAVMPEQPALENLLRRIGVSPKSVLRPRTAEGGAHELHEKRLHMSETLQRVGISVDSPLVARLTPTENASQLLASSLHANSHFETSLRDPWQEEALSVLETELASLQKGVQGLNLDVLHQRDKLRDKFLERWC</sequence>
<keyword evidence="2" id="KW-1185">Reference proteome</keyword>
<evidence type="ECO:0000313" key="1">
    <source>
        <dbReference type="EMBL" id="KAJ5178911.1"/>
    </source>
</evidence>
<reference evidence="1" key="1">
    <citation type="submission" date="2022-11" db="EMBL/GenBank/DDBJ databases">
        <authorList>
            <person name="Petersen C."/>
        </authorList>
    </citation>
    <scope>NUCLEOTIDE SEQUENCE</scope>
    <source>
        <strain evidence="1">IBT 21917</strain>
    </source>
</reference>
<dbReference type="Proteomes" id="UP001146351">
    <property type="component" value="Unassembled WGS sequence"/>
</dbReference>
<dbReference type="AlphaFoldDB" id="A0A9W9IKU3"/>
<proteinExistence type="predicted"/>